<feature type="chain" id="PRO_5046486782" evidence="1">
    <location>
        <begin position="24"/>
        <end position="116"/>
    </location>
</feature>
<protein>
    <submittedName>
        <fullName evidence="2">Uncharacterized protein</fullName>
    </submittedName>
</protein>
<dbReference type="Proteomes" id="UP001060414">
    <property type="component" value="Chromosome"/>
</dbReference>
<dbReference type="RefSeq" id="WP_260746452.1">
    <property type="nucleotide sequence ID" value="NZ_CP092109.1"/>
</dbReference>
<organism evidence="2 3">
    <name type="scientific">Geoalkalibacter halelectricus</name>
    <dbReference type="NCBI Taxonomy" id="2847045"/>
    <lineage>
        <taxon>Bacteria</taxon>
        <taxon>Pseudomonadati</taxon>
        <taxon>Thermodesulfobacteriota</taxon>
        <taxon>Desulfuromonadia</taxon>
        <taxon>Desulfuromonadales</taxon>
        <taxon>Geoalkalibacteraceae</taxon>
        <taxon>Geoalkalibacter</taxon>
    </lineage>
</organism>
<proteinExistence type="predicted"/>
<dbReference type="PROSITE" id="PS51257">
    <property type="entry name" value="PROKAR_LIPOPROTEIN"/>
    <property type="match status" value="1"/>
</dbReference>
<evidence type="ECO:0000256" key="1">
    <source>
        <dbReference type="SAM" id="SignalP"/>
    </source>
</evidence>
<accession>A0ABY5ZG12</accession>
<gene>
    <name evidence="2" type="ORF">L9S41_10370</name>
</gene>
<feature type="signal peptide" evidence="1">
    <location>
        <begin position="1"/>
        <end position="23"/>
    </location>
</feature>
<evidence type="ECO:0000313" key="3">
    <source>
        <dbReference type="Proteomes" id="UP001060414"/>
    </source>
</evidence>
<keyword evidence="1" id="KW-0732">Signal</keyword>
<keyword evidence="3" id="KW-1185">Reference proteome</keyword>
<reference evidence="2" key="1">
    <citation type="journal article" date="2022" name="Environ. Microbiol.">
        <title>Geoalkalibacter halelectricus SAP #1 sp. nov. possessing extracellular electron transfer and mineral#reducing capabilities from a haloalkaline environment.</title>
        <authorList>
            <person name="Yadav S."/>
            <person name="Singh R."/>
            <person name="Sundharam S.S."/>
            <person name="Chaudhary S."/>
            <person name="Krishnamurthi S."/>
            <person name="Patil S.A."/>
        </authorList>
    </citation>
    <scope>NUCLEOTIDE SEQUENCE</scope>
    <source>
        <strain evidence="2">SAP-1</strain>
    </source>
</reference>
<name>A0ABY5ZG12_9BACT</name>
<sequence>MNKALFAALVLLLLAACQFPAQWLEPGPQPEAAHPLLGHGGLDEEELFRRQFLADHALQPETRLQFDPALGKIPARTVLNQLGLDLQAEQGCIACHPDKASHARQRLFENSDSRTP</sequence>
<dbReference type="EMBL" id="CP092109">
    <property type="protein sequence ID" value="UWZ78103.1"/>
    <property type="molecule type" value="Genomic_DNA"/>
</dbReference>
<evidence type="ECO:0000313" key="2">
    <source>
        <dbReference type="EMBL" id="UWZ78103.1"/>
    </source>
</evidence>